<dbReference type="InterPro" id="IPR025711">
    <property type="entry name" value="PepSY"/>
</dbReference>
<dbReference type="Proteomes" id="UP001595833">
    <property type="component" value="Unassembled WGS sequence"/>
</dbReference>
<evidence type="ECO:0000313" key="5">
    <source>
        <dbReference type="Proteomes" id="UP001595833"/>
    </source>
</evidence>
<keyword evidence="5" id="KW-1185">Reference proteome</keyword>
<gene>
    <name evidence="4" type="ORF">ACFPFM_42855</name>
</gene>
<keyword evidence="2" id="KW-0472">Membrane</keyword>
<evidence type="ECO:0000256" key="2">
    <source>
        <dbReference type="SAM" id="Phobius"/>
    </source>
</evidence>
<reference evidence="5" key="1">
    <citation type="journal article" date="2019" name="Int. J. Syst. Evol. Microbiol.">
        <title>The Global Catalogue of Microorganisms (GCM) 10K type strain sequencing project: providing services to taxonomists for standard genome sequencing and annotation.</title>
        <authorList>
            <consortium name="The Broad Institute Genomics Platform"/>
            <consortium name="The Broad Institute Genome Sequencing Center for Infectious Disease"/>
            <person name="Wu L."/>
            <person name="Ma J."/>
        </authorList>
    </citation>
    <scope>NUCLEOTIDE SEQUENCE [LARGE SCALE GENOMIC DNA]</scope>
    <source>
        <strain evidence="5">KCTC 12848</strain>
    </source>
</reference>
<dbReference type="EMBL" id="JBHSJB010000053">
    <property type="protein sequence ID" value="MFC5060489.1"/>
    <property type="molecule type" value="Genomic_DNA"/>
</dbReference>
<evidence type="ECO:0000259" key="3">
    <source>
        <dbReference type="Pfam" id="PF03413"/>
    </source>
</evidence>
<protein>
    <submittedName>
        <fullName evidence="4">PepSY-associated TM helix domain-containing protein</fullName>
    </submittedName>
</protein>
<feature type="transmembrane region" description="Helical" evidence="2">
    <location>
        <begin position="29"/>
        <end position="54"/>
    </location>
</feature>
<dbReference type="Pfam" id="PF03413">
    <property type="entry name" value="PepSY"/>
    <property type="match status" value="1"/>
</dbReference>
<evidence type="ECO:0000256" key="1">
    <source>
        <dbReference type="SAM" id="MobiDB-lite"/>
    </source>
</evidence>
<feature type="region of interest" description="Disordered" evidence="1">
    <location>
        <begin position="263"/>
        <end position="287"/>
    </location>
</feature>
<keyword evidence="2" id="KW-1133">Transmembrane helix</keyword>
<evidence type="ECO:0000313" key="4">
    <source>
        <dbReference type="EMBL" id="MFC5060489.1"/>
    </source>
</evidence>
<comment type="caution">
    <text evidence="4">The sequence shown here is derived from an EMBL/GenBank/DDBJ whole genome shotgun (WGS) entry which is preliminary data.</text>
</comment>
<dbReference type="Pfam" id="PF03929">
    <property type="entry name" value="PepSY_TM"/>
    <property type="match status" value="1"/>
</dbReference>
<feature type="transmembrane region" description="Helical" evidence="2">
    <location>
        <begin position="421"/>
        <end position="440"/>
    </location>
</feature>
<feature type="transmembrane region" description="Helical" evidence="2">
    <location>
        <begin position="379"/>
        <end position="400"/>
    </location>
</feature>
<feature type="domain" description="PepSY" evidence="3">
    <location>
        <begin position="78"/>
        <end position="133"/>
    </location>
</feature>
<keyword evidence="2" id="KW-0812">Transmembrane</keyword>
<accession>A0ABV9YEY0</accession>
<organism evidence="4 5">
    <name type="scientific">Saccharothrix xinjiangensis</name>
    <dbReference type="NCBI Taxonomy" id="204798"/>
    <lineage>
        <taxon>Bacteria</taxon>
        <taxon>Bacillati</taxon>
        <taxon>Actinomycetota</taxon>
        <taxon>Actinomycetes</taxon>
        <taxon>Pseudonocardiales</taxon>
        <taxon>Pseudonocardiaceae</taxon>
        <taxon>Saccharothrix</taxon>
    </lineage>
</organism>
<sequence>MSAPVLDHEPPGDDVAPVRVSVVPLLRRLHFYAGVLVGPFLVVAALSGMFYAFAPQFDEVFYGDLLEVSSATGAPRPLAEQVAAAQAAVPDGVVTAVQLSDDPTATTRVVLSLPSLAAEHARTVYVDPYTAQVDGQLTTWFGSTPVTAWLDNLHANLHLGETGALYSELAASWLWVVALGGLVLWIARQRTARRRARALPAPETGAKGVRKTRSWHASIGVWVLLGALFLSVTGLTWSNHAGANFGAALAALNAEAPALDTGLGGATGSTGSDGHGEHGTGSTGTAVDPATFDRVLATARGAGLDGPLELGAPAAPGTAWTAAQTDNTWPVRLDKVAVDPATATVTARADFADRPLLAKLSTLGIQAHMGVLFGLANQVALVLLTAGILTLVLLGYRMWWQRRPTRADRRAPLGSPPKRGAWQHLPLWFVIPAPLVLIAIGWAIPLLGLSLAAFLVLDGLIALARRRAAG</sequence>
<feature type="transmembrane region" description="Helical" evidence="2">
    <location>
        <begin position="169"/>
        <end position="187"/>
    </location>
</feature>
<name>A0ABV9YEY0_9PSEU</name>
<feature type="compositionally biased region" description="Gly residues" evidence="1">
    <location>
        <begin position="263"/>
        <end position="273"/>
    </location>
</feature>
<feature type="transmembrane region" description="Helical" evidence="2">
    <location>
        <begin position="217"/>
        <end position="237"/>
    </location>
</feature>
<dbReference type="PANTHER" id="PTHR34219:SF1">
    <property type="entry name" value="PEPSY DOMAIN-CONTAINING PROTEIN"/>
    <property type="match status" value="1"/>
</dbReference>
<proteinExistence type="predicted"/>
<dbReference type="PANTHER" id="PTHR34219">
    <property type="entry name" value="IRON-REGULATED INNER MEMBRANE PROTEIN-RELATED"/>
    <property type="match status" value="1"/>
</dbReference>
<dbReference type="RefSeq" id="WP_344037459.1">
    <property type="nucleotide sequence ID" value="NZ_BAAAKE010000007.1"/>
</dbReference>
<dbReference type="InterPro" id="IPR005625">
    <property type="entry name" value="PepSY-ass_TM"/>
</dbReference>